<accession>T2JVY6</accession>
<dbReference type="EMBL" id="CAQN01000916">
    <property type="protein sequence ID" value="CCQ69196.1"/>
    <property type="molecule type" value="Genomic_DNA"/>
</dbReference>
<comment type="caution">
    <text evidence="1">The sequence shown here is derived from an EMBL/GenBank/DDBJ whole genome shotgun (WGS) entry which is preliminary data.</text>
</comment>
<dbReference type="RefSeq" id="WP_231599440.1">
    <property type="nucleotide sequence ID" value="NZ_CAQN01000916.1"/>
</dbReference>
<dbReference type="GO" id="GO:0016829">
    <property type="term" value="F:lyase activity"/>
    <property type="evidence" value="ECO:0007669"/>
    <property type="project" value="UniProtKB-KW"/>
</dbReference>
<evidence type="ECO:0000313" key="2">
    <source>
        <dbReference type="Proteomes" id="UP000018130"/>
    </source>
</evidence>
<sequence>MIYLKQTLFTDDLEICKIIIDLLGNQKCETVRNQSSEILEDFLLSNNPISQEPKIKQKMAVAFGELGNQTAISCLKKTIS</sequence>
<keyword evidence="1" id="KW-0456">Lyase</keyword>
<reference evidence="1 2" key="1">
    <citation type="submission" date="2013-01" db="EMBL/GenBank/DDBJ databases">
        <authorList>
            <person name="Bench S."/>
        </authorList>
    </citation>
    <scope>NUCLEOTIDE SEQUENCE [LARGE SCALE GENOMIC DNA]</scope>
    <source>
        <strain evidence="1 2">WH 0402</strain>
    </source>
</reference>
<dbReference type="Proteomes" id="UP000018130">
    <property type="component" value="Unassembled WGS sequence"/>
</dbReference>
<evidence type="ECO:0000313" key="1">
    <source>
        <dbReference type="EMBL" id="CCQ69196.1"/>
    </source>
</evidence>
<proteinExistence type="predicted"/>
<organism evidence="1 2">
    <name type="scientific">Crocosphaera watsonii WH 0402</name>
    <dbReference type="NCBI Taxonomy" id="1284629"/>
    <lineage>
        <taxon>Bacteria</taxon>
        <taxon>Bacillati</taxon>
        <taxon>Cyanobacteriota</taxon>
        <taxon>Cyanophyceae</taxon>
        <taxon>Oscillatoriophycideae</taxon>
        <taxon>Chroococcales</taxon>
        <taxon>Aphanothecaceae</taxon>
        <taxon>Crocosphaera</taxon>
    </lineage>
</organism>
<name>T2JVY6_CROWT</name>
<gene>
    <name evidence="1" type="ORF">CWATWH0402_341</name>
</gene>
<dbReference type="AlphaFoldDB" id="T2JVY6"/>
<reference evidence="1 2" key="2">
    <citation type="submission" date="2013-09" db="EMBL/GenBank/DDBJ databases">
        <title>Whole genome comparison of six Crocosphaera watsonii strains with differing phenotypes.</title>
        <authorList>
            <person name="Bench S.R."/>
            <person name="Heller P."/>
            <person name="Frank I."/>
            <person name="Arciniega M."/>
            <person name="Shilova I.N."/>
            <person name="Zehr J.P."/>
        </authorList>
    </citation>
    <scope>NUCLEOTIDE SEQUENCE [LARGE SCALE GENOMIC DNA]</scope>
    <source>
        <strain evidence="1 2">WH 0402</strain>
    </source>
</reference>
<protein>
    <submittedName>
        <fullName evidence="1">PBS lyase HEAT-like repeat</fullName>
    </submittedName>
</protein>